<feature type="compositionally biased region" description="Polar residues" evidence="1">
    <location>
        <begin position="572"/>
        <end position="583"/>
    </location>
</feature>
<dbReference type="Proteomes" id="UP001316803">
    <property type="component" value="Unassembled WGS sequence"/>
</dbReference>
<feature type="compositionally biased region" description="Polar residues" evidence="1">
    <location>
        <begin position="493"/>
        <end position="503"/>
    </location>
</feature>
<feature type="region of interest" description="Disordered" evidence="1">
    <location>
        <begin position="93"/>
        <end position="254"/>
    </location>
</feature>
<keyword evidence="3" id="KW-1185">Reference proteome</keyword>
<feature type="compositionally biased region" description="Polar residues" evidence="1">
    <location>
        <begin position="517"/>
        <end position="533"/>
    </location>
</feature>
<protein>
    <submittedName>
        <fullName evidence="2">Uncharacterized protein</fullName>
    </submittedName>
</protein>
<feature type="compositionally biased region" description="Acidic residues" evidence="1">
    <location>
        <begin position="557"/>
        <end position="569"/>
    </location>
</feature>
<feature type="compositionally biased region" description="Low complexity" evidence="1">
    <location>
        <begin position="595"/>
        <end position="611"/>
    </location>
</feature>
<reference evidence="2 3" key="1">
    <citation type="submission" date="2022-12" db="EMBL/GenBank/DDBJ databases">
        <title>Genomic features and morphological characterization of a novel Knufia sp. strain isolated from spacecraft assembly facility.</title>
        <authorList>
            <person name="Teixeira M."/>
            <person name="Chander A.M."/>
            <person name="Stajich J.E."/>
            <person name="Venkateswaran K."/>
        </authorList>
    </citation>
    <scope>NUCLEOTIDE SEQUENCE [LARGE SCALE GENOMIC DNA]</scope>
    <source>
        <strain evidence="2 3">FJI-L2-BK-P2</strain>
    </source>
</reference>
<feature type="compositionally biased region" description="Low complexity" evidence="1">
    <location>
        <begin position="476"/>
        <end position="492"/>
    </location>
</feature>
<sequence length="1037" mass="114277">MSSSQPPSTSASIKPESGPIGADAKAATQGAKPMSSEHGQDSTSPEDLGKFLQILLGDTCAQFLGHQLARSSSLTHLSHKEQQHIVQTILKVLPENGSPSQTATPQSFHNTASSSIPTPDISASRPSTSSTPASESPSPSTTSSPRPEAPQRAPKRARVHYDEPNVSSPKRARTDYDGPNYSSHKRSRVASESNSASNPTPTDRGTPNTTPEQQSKATPFSPSPVLGKRSIDEMTSDGSDKEESPRKVKLPKTRALPKKHVSAKPLLLPMKEAMAKVLLPATKMIRRRQAREAQRLAVEKRFSVKRNKYVLKHKMFDEHGEWLANQEPFDDYRVLESSKRDLLCEAIAKLECKGGKLMFDTNLVGLSYAKDLKAEGGIANTGAATNAGDKSDVSPVEAQQEPEHCKPESVAQSKPEPNPSGYFCKEDAEAESFTGDSKKIPEQSEFGPPARAVSISESQDDIQMDEVEEQPLTPNSSAPSSPQSQSSSSSRSNTGYLTDNTEMSDLEEKTRLYSGVGEQSANNGERKTPNSLSDADRMVTQPEGAAEQPTQIARDEVMEDVPEEGETMDYEPSTTTQVSTPAPNGSFPPPSLPVSNENSNQNPQSLSSNPNNPLPPVHGSPVSNDGATPKASDTTTPEHDRFADFQAYLRSARIRLRDDSDSYPYGNRKLVDTTVPGVDKAMDHLIRLLPHYVPERFRSLVTNLVQQCHGVYRDPEYTRTMSQGPRIVENIKDGLLISPNWRLPSRPIPNMSAQHSSAACKKFYNELWELYNSDDGPQKWKEFLSVCFQHGFHPKDMFLLNDSGSYWASEVLEEATKEPMQDNVVLDDLFARDTLGLDVEVFDGILNPSSEAQTLFNKLKDTGMVHQLRMVLSNTFSPEDCMDDAQDFHDAMFQAAICWSDNHTFLKSFFRWAKEMRSDIDINNRDDMTEHEWDEFTWVVRKLEELIAFRYPRSNKFGVLSPLKPAMGSATVDTDESDDSDNSDSDDDDDSASDHDDGDEKERSNSDHGCAPKSSKGAIWGDRESKGSLAIPGFNPS</sequence>
<feature type="compositionally biased region" description="Polar residues" evidence="1">
    <location>
        <begin position="190"/>
        <end position="220"/>
    </location>
</feature>
<dbReference type="AlphaFoldDB" id="A0AAN8F1H4"/>
<feature type="compositionally biased region" description="Low complexity" evidence="1">
    <location>
        <begin position="122"/>
        <end position="146"/>
    </location>
</feature>
<feature type="region of interest" description="Disordered" evidence="1">
    <location>
        <begin position="962"/>
        <end position="1037"/>
    </location>
</feature>
<dbReference type="EMBL" id="JAKLMC020000008">
    <property type="protein sequence ID" value="KAK5954733.1"/>
    <property type="molecule type" value="Genomic_DNA"/>
</dbReference>
<gene>
    <name evidence="2" type="ORF">OHC33_004457</name>
</gene>
<evidence type="ECO:0000313" key="2">
    <source>
        <dbReference type="EMBL" id="KAK5954733.1"/>
    </source>
</evidence>
<feature type="compositionally biased region" description="Acidic residues" evidence="1">
    <location>
        <begin position="973"/>
        <end position="991"/>
    </location>
</feature>
<feature type="compositionally biased region" description="Acidic residues" evidence="1">
    <location>
        <begin position="458"/>
        <end position="469"/>
    </location>
</feature>
<accession>A0AAN8F1H4</accession>
<feature type="compositionally biased region" description="Basic and acidic residues" evidence="1">
    <location>
        <begin position="992"/>
        <end position="1006"/>
    </location>
</feature>
<evidence type="ECO:0000256" key="1">
    <source>
        <dbReference type="SAM" id="MobiDB-lite"/>
    </source>
</evidence>
<name>A0AAN8F1H4_9EURO</name>
<feature type="compositionally biased region" description="Polar residues" evidence="1">
    <location>
        <begin position="621"/>
        <end position="635"/>
    </location>
</feature>
<comment type="caution">
    <text evidence="2">The sequence shown here is derived from an EMBL/GenBank/DDBJ whole genome shotgun (WGS) entry which is preliminary data.</text>
</comment>
<proteinExistence type="predicted"/>
<feature type="compositionally biased region" description="Polar residues" evidence="1">
    <location>
        <begin position="97"/>
        <end position="117"/>
    </location>
</feature>
<feature type="region of interest" description="Disordered" evidence="1">
    <location>
        <begin position="382"/>
        <end position="642"/>
    </location>
</feature>
<feature type="region of interest" description="Disordered" evidence="1">
    <location>
        <begin position="1"/>
        <end position="46"/>
    </location>
</feature>
<feature type="compositionally biased region" description="Low complexity" evidence="1">
    <location>
        <begin position="1"/>
        <end position="12"/>
    </location>
</feature>
<organism evidence="2 3">
    <name type="scientific">Knufia fluminis</name>
    <dbReference type="NCBI Taxonomy" id="191047"/>
    <lineage>
        <taxon>Eukaryota</taxon>
        <taxon>Fungi</taxon>
        <taxon>Dikarya</taxon>
        <taxon>Ascomycota</taxon>
        <taxon>Pezizomycotina</taxon>
        <taxon>Eurotiomycetes</taxon>
        <taxon>Chaetothyriomycetidae</taxon>
        <taxon>Chaetothyriales</taxon>
        <taxon>Trichomeriaceae</taxon>
        <taxon>Knufia</taxon>
    </lineage>
</organism>
<evidence type="ECO:0000313" key="3">
    <source>
        <dbReference type="Proteomes" id="UP001316803"/>
    </source>
</evidence>